<dbReference type="AlphaFoldDB" id="A0A1M6F531"/>
<protein>
    <submittedName>
        <fullName evidence="1">Uncharacterized protein</fullName>
    </submittedName>
</protein>
<reference evidence="1 2" key="1">
    <citation type="submission" date="2016-11" db="EMBL/GenBank/DDBJ databases">
        <authorList>
            <person name="Jaros S."/>
            <person name="Januszkiewicz K."/>
            <person name="Wedrychowicz H."/>
        </authorList>
    </citation>
    <scope>NUCLEOTIDE SEQUENCE [LARGE SCALE GENOMIC DNA]</scope>
    <source>
        <strain evidence="1 2">DSM 17477</strain>
    </source>
</reference>
<dbReference type="EMBL" id="FQZL01000008">
    <property type="protein sequence ID" value="SHI92828.1"/>
    <property type="molecule type" value="Genomic_DNA"/>
</dbReference>
<proteinExistence type="predicted"/>
<gene>
    <name evidence="1" type="ORF">SAMN02745751_01357</name>
</gene>
<evidence type="ECO:0000313" key="2">
    <source>
        <dbReference type="Proteomes" id="UP000184052"/>
    </source>
</evidence>
<name>A0A1M6F531_9FIRM</name>
<dbReference type="Proteomes" id="UP000184052">
    <property type="component" value="Unassembled WGS sequence"/>
</dbReference>
<accession>A0A1M6F531</accession>
<dbReference type="STRING" id="1121476.SAMN02745751_01357"/>
<organism evidence="1 2">
    <name type="scientific">Dethiosulfatibacter aminovorans DSM 17477</name>
    <dbReference type="NCBI Taxonomy" id="1121476"/>
    <lineage>
        <taxon>Bacteria</taxon>
        <taxon>Bacillati</taxon>
        <taxon>Bacillota</taxon>
        <taxon>Tissierellia</taxon>
        <taxon>Dethiosulfatibacter</taxon>
    </lineage>
</organism>
<keyword evidence="2" id="KW-1185">Reference proteome</keyword>
<evidence type="ECO:0000313" key="1">
    <source>
        <dbReference type="EMBL" id="SHI92828.1"/>
    </source>
</evidence>
<sequence length="84" mass="9829">MANVQKKRHWGKTFSREIDNIFAVARKSEAEMMIFFSDSPAEILKDCIARSNVRQIVLDKNDYEIMDHVEELSEMSEDVEVHIL</sequence>